<evidence type="ECO:0000256" key="3">
    <source>
        <dbReference type="ARBA" id="ARBA00022448"/>
    </source>
</evidence>
<evidence type="ECO:0000256" key="6">
    <source>
        <dbReference type="ARBA" id="ARBA00023002"/>
    </source>
</evidence>
<comment type="subcellular location">
    <subcellularLocation>
        <location evidence="1">Membrane</location>
        <topology evidence="1">Multi-pass membrane protein</topology>
    </subcellularLocation>
</comment>
<evidence type="ECO:0000256" key="5">
    <source>
        <dbReference type="ARBA" id="ARBA00022989"/>
    </source>
</evidence>
<sequence length="770" mass="87541">MGWTYLIIAITGLLPVLRVCSSTVSSPTPALARALETRYVAPVVAGKEIWESNCRNPLKVASIYAASEIYCNERERAIGLSQLADQCHKFGNLELLPREAVAENLTEDAIRNMKMVDYQELSRGEPANEPILLSASYFSLMFNTLDSWAFETWSHHASGYVGYAYWGGILSLGMVYRLSDWLFYRRQRRTERALESNVYPLIKLLEDTPLVGTGLYWVQTHLMIPAPLATTHGRRLLGFTFPTRVEALIVVGFWMISIVLSVVGYRTFPGNIYWPDVPSQILRYSADRTGIMAFANLPLLWLFGGRNNIFLWATGWSFASFNIFHRHVARVATVQAIVHSILYYVMFIQTGKAWRSMSKTYVLWGILGTFVMMLLLITSLDRIRIATYELFLIAHVVLSVLTLIACFYHTVVFEGNEYWKYLWPSVAIWVIDRFLRIVRLCYCNLHVSISNKRLVKISTSRMVYDETTDVVRLEVTPGIPSLQPSPGQYYFLYQPFRFSGWESHPFTIGAWSYETGDRMPSEGNLIKSFDVSNVPLLAGDASDQDNQGNPESGSLGEKELSKLKLTFWVRPYDGWTKRLRQQCLSSPANTSEATILLEGPYGETFPLWRYESVLIIVGGTGIASAVPYIQDNLRRSVEDWDGMLENKKTQIRHMELVWTTKQAAFIRDVSRRELKDALKREDFSASFYATRDSTASSEDPNDFEFDIQSGRPHLQSLIMSRASDACSAGTSLAILVCGPTSMADEARAATHFAMRQGYRSIKFVEEFFTW</sequence>
<keyword evidence="11" id="KW-0732">Signal</keyword>
<keyword evidence="6" id="KW-0560">Oxidoreductase</keyword>
<feature type="transmembrane region" description="Helical" evidence="10">
    <location>
        <begin position="245"/>
        <end position="265"/>
    </location>
</feature>
<dbReference type="CDD" id="cd06186">
    <property type="entry name" value="NOX_Duox_like_FAD_NADP"/>
    <property type="match status" value="1"/>
</dbReference>
<feature type="signal peptide" evidence="11">
    <location>
        <begin position="1"/>
        <end position="22"/>
    </location>
</feature>
<name>A0A0A2L4J4_PENIT</name>
<dbReference type="Pfam" id="PF08030">
    <property type="entry name" value="NAD_binding_6"/>
    <property type="match status" value="1"/>
</dbReference>
<evidence type="ECO:0000259" key="12">
    <source>
        <dbReference type="PROSITE" id="PS51384"/>
    </source>
</evidence>
<keyword evidence="8 10" id="KW-0472">Membrane</keyword>
<dbReference type="GO" id="GO:0015677">
    <property type="term" value="P:copper ion import"/>
    <property type="evidence" value="ECO:0007669"/>
    <property type="project" value="TreeGrafter"/>
</dbReference>
<dbReference type="HOGENOM" id="CLU_010365_1_0_1"/>
<dbReference type="InterPro" id="IPR013121">
    <property type="entry name" value="Fe_red_NAD-bd_6"/>
</dbReference>
<dbReference type="OrthoDB" id="167398at2759"/>
<dbReference type="Gene3D" id="3.40.50.80">
    <property type="entry name" value="Nucleotide-binding domain of ferredoxin-NADP reductase (FNR) module"/>
    <property type="match status" value="1"/>
</dbReference>
<protein>
    <submittedName>
        <fullName evidence="13">FAD-binding 8</fullName>
    </submittedName>
</protein>
<dbReference type="PANTHER" id="PTHR32361:SF9">
    <property type="entry name" value="FERRIC REDUCTASE TRANSMEMBRANE COMPONENT 3-RELATED"/>
    <property type="match status" value="1"/>
</dbReference>
<evidence type="ECO:0000313" key="14">
    <source>
        <dbReference type="Proteomes" id="UP000030104"/>
    </source>
</evidence>
<dbReference type="Proteomes" id="UP000030104">
    <property type="component" value="Unassembled WGS sequence"/>
</dbReference>
<evidence type="ECO:0000256" key="7">
    <source>
        <dbReference type="ARBA" id="ARBA00023065"/>
    </source>
</evidence>
<dbReference type="GO" id="GO:0006826">
    <property type="term" value="P:iron ion transport"/>
    <property type="evidence" value="ECO:0007669"/>
    <property type="project" value="TreeGrafter"/>
</dbReference>
<evidence type="ECO:0000313" key="13">
    <source>
        <dbReference type="EMBL" id="KGO74919.1"/>
    </source>
</evidence>
<evidence type="ECO:0000256" key="4">
    <source>
        <dbReference type="ARBA" id="ARBA00022692"/>
    </source>
</evidence>
<feature type="transmembrane region" description="Helical" evidence="10">
    <location>
        <begin position="361"/>
        <end position="378"/>
    </location>
</feature>
<dbReference type="Pfam" id="PF01794">
    <property type="entry name" value="Ferric_reduct"/>
    <property type="match status" value="1"/>
</dbReference>
<dbReference type="InterPro" id="IPR051410">
    <property type="entry name" value="Ferric/Cupric_Reductase"/>
</dbReference>
<dbReference type="SFLD" id="SFLDS00052">
    <property type="entry name" value="Ferric_Reductase_Domain"/>
    <property type="match status" value="1"/>
</dbReference>
<proteinExistence type="inferred from homology"/>
<comment type="similarity">
    <text evidence="2">Belongs to the ferric reductase (FRE) family.</text>
</comment>
<keyword evidence="9" id="KW-0325">Glycoprotein</keyword>
<feature type="transmembrane region" description="Helical" evidence="10">
    <location>
        <begin position="163"/>
        <end position="184"/>
    </location>
</feature>
<dbReference type="PhylomeDB" id="A0A0A2L4J4"/>
<dbReference type="OMA" id="YDGWTRH"/>
<dbReference type="InterPro" id="IPR013130">
    <property type="entry name" value="Fe3_Rdtase_TM_dom"/>
</dbReference>
<dbReference type="InterPro" id="IPR039261">
    <property type="entry name" value="FNR_nucleotide-bd"/>
</dbReference>
<feature type="chain" id="PRO_5002002038" evidence="11">
    <location>
        <begin position="23"/>
        <end position="770"/>
    </location>
</feature>
<feature type="transmembrane region" description="Helical" evidence="10">
    <location>
        <begin position="299"/>
        <end position="319"/>
    </location>
</feature>
<dbReference type="GO" id="GO:0006879">
    <property type="term" value="P:intracellular iron ion homeostasis"/>
    <property type="evidence" value="ECO:0007669"/>
    <property type="project" value="TreeGrafter"/>
</dbReference>
<evidence type="ECO:0000256" key="2">
    <source>
        <dbReference type="ARBA" id="ARBA00006278"/>
    </source>
</evidence>
<evidence type="ECO:0000256" key="1">
    <source>
        <dbReference type="ARBA" id="ARBA00004141"/>
    </source>
</evidence>
<organism evidence="13 14">
    <name type="scientific">Penicillium italicum</name>
    <name type="common">Blue mold</name>
    <dbReference type="NCBI Taxonomy" id="40296"/>
    <lineage>
        <taxon>Eukaryota</taxon>
        <taxon>Fungi</taxon>
        <taxon>Dikarya</taxon>
        <taxon>Ascomycota</taxon>
        <taxon>Pezizomycotina</taxon>
        <taxon>Eurotiomycetes</taxon>
        <taxon>Eurotiomycetidae</taxon>
        <taxon>Eurotiales</taxon>
        <taxon>Aspergillaceae</taxon>
        <taxon>Penicillium</taxon>
    </lineage>
</organism>
<dbReference type="GO" id="GO:0000293">
    <property type="term" value="F:ferric-chelate reductase activity"/>
    <property type="evidence" value="ECO:0007669"/>
    <property type="project" value="TreeGrafter"/>
</dbReference>
<evidence type="ECO:0000256" key="11">
    <source>
        <dbReference type="SAM" id="SignalP"/>
    </source>
</evidence>
<keyword evidence="7" id="KW-0406">Ion transport</keyword>
<feature type="transmembrane region" description="Helical" evidence="10">
    <location>
        <begin position="390"/>
        <end position="412"/>
    </location>
</feature>
<keyword evidence="3" id="KW-0813">Transport</keyword>
<evidence type="ECO:0000256" key="10">
    <source>
        <dbReference type="SAM" id="Phobius"/>
    </source>
</evidence>
<keyword evidence="14" id="KW-1185">Reference proteome</keyword>
<dbReference type="SUPFAM" id="SSF52343">
    <property type="entry name" value="Ferredoxin reductase-like, C-terminal NADP-linked domain"/>
    <property type="match status" value="1"/>
</dbReference>
<gene>
    <name evidence="13" type="ORF">PITC_031570</name>
</gene>
<dbReference type="AlphaFoldDB" id="A0A0A2L4J4"/>
<dbReference type="GO" id="GO:0005886">
    <property type="term" value="C:plasma membrane"/>
    <property type="evidence" value="ECO:0007669"/>
    <property type="project" value="TreeGrafter"/>
</dbReference>
<dbReference type="InterPro" id="IPR017927">
    <property type="entry name" value="FAD-bd_FR_type"/>
</dbReference>
<evidence type="ECO:0000256" key="9">
    <source>
        <dbReference type="ARBA" id="ARBA00023180"/>
    </source>
</evidence>
<evidence type="ECO:0000256" key="8">
    <source>
        <dbReference type="ARBA" id="ARBA00023136"/>
    </source>
</evidence>
<dbReference type="STRING" id="40296.A0A0A2L4J4"/>
<dbReference type="SFLD" id="SFLDG01168">
    <property type="entry name" value="Ferric_reductase_subgroup_(FRE"/>
    <property type="match status" value="1"/>
</dbReference>
<accession>A0A0A2L4J4</accession>
<dbReference type="PANTHER" id="PTHR32361">
    <property type="entry name" value="FERRIC/CUPRIC REDUCTASE TRANSMEMBRANE COMPONENT"/>
    <property type="match status" value="1"/>
</dbReference>
<reference evidence="13 14" key="1">
    <citation type="journal article" date="2015" name="Mol. Plant Microbe Interact.">
        <title>Genome, transcriptome, and functional analyses of Penicillium expansum provide new insights into secondary metabolism and pathogenicity.</title>
        <authorList>
            <person name="Ballester A.R."/>
            <person name="Marcet-Houben M."/>
            <person name="Levin E."/>
            <person name="Sela N."/>
            <person name="Selma-Lazaro C."/>
            <person name="Carmona L."/>
            <person name="Wisniewski M."/>
            <person name="Droby S."/>
            <person name="Gonzalez-Candelas L."/>
            <person name="Gabaldon T."/>
        </authorList>
    </citation>
    <scope>NUCLEOTIDE SEQUENCE [LARGE SCALE GENOMIC DNA]</scope>
    <source>
        <strain evidence="13 14">PHI-1</strain>
    </source>
</reference>
<feature type="transmembrane region" description="Helical" evidence="10">
    <location>
        <begin position="331"/>
        <end position="349"/>
    </location>
</feature>
<dbReference type="EMBL" id="JQGA01000558">
    <property type="protein sequence ID" value="KGO74919.1"/>
    <property type="molecule type" value="Genomic_DNA"/>
</dbReference>
<comment type="caution">
    <text evidence="13">The sequence shown here is derived from an EMBL/GenBank/DDBJ whole genome shotgun (WGS) entry which is preliminary data.</text>
</comment>
<dbReference type="PROSITE" id="PS51384">
    <property type="entry name" value="FAD_FR"/>
    <property type="match status" value="1"/>
</dbReference>
<feature type="domain" description="FAD-binding FR-type" evidence="12">
    <location>
        <begin position="450"/>
        <end position="607"/>
    </location>
</feature>
<keyword evidence="5 10" id="KW-1133">Transmembrane helix</keyword>
<keyword evidence="4 10" id="KW-0812">Transmembrane</keyword>